<gene>
    <name evidence="1" type="ORF">RS75_07225</name>
</gene>
<evidence type="ECO:0000313" key="1">
    <source>
        <dbReference type="EMBL" id="KJF68703.1"/>
    </source>
</evidence>
<evidence type="ECO:0000313" key="2">
    <source>
        <dbReference type="Proteomes" id="UP000052068"/>
    </source>
</evidence>
<name>A0ABR5CV44_9HYPH</name>
<comment type="caution">
    <text evidence="1">The sequence shown here is derived from an EMBL/GenBank/DDBJ whole genome shotgun (WGS) entry which is preliminary data.</text>
</comment>
<accession>A0ABR5CV44</accession>
<sequence>MLFLFNSDEAGALATKSKKKIDPTASPVPDFDLLEARLKRLAEELSEIKLKPEEIKAEKPRRTPGRFKGALVVGPRFFEPLTEEEFDEFATE</sequence>
<proteinExistence type="predicted"/>
<dbReference type="RefSeq" id="WP_045018715.1">
    <property type="nucleotide sequence ID" value="NZ_JWJH01000005.1"/>
</dbReference>
<protein>
    <submittedName>
        <fullName evidence="1">Uncharacterized protein</fullName>
    </submittedName>
</protein>
<dbReference type="EMBL" id="JWJH01000005">
    <property type="protein sequence ID" value="KJF68703.1"/>
    <property type="molecule type" value="Genomic_DNA"/>
</dbReference>
<dbReference type="Proteomes" id="UP000052068">
    <property type="component" value="Unassembled WGS sequence"/>
</dbReference>
<organism evidence="1 2">
    <name type="scientific">Rhizobium nepotum 39/7</name>
    <dbReference type="NCBI Taxonomy" id="1368418"/>
    <lineage>
        <taxon>Bacteria</taxon>
        <taxon>Pseudomonadati</taxon>
        <taxon>Pseudomonadota</taxon>
        <taxon>Alphaproteobacteria</taxon>
        <taxon>Hyphomicrobiales</taxon>
        <taxon>Rhizobiaceae</taxon>
        <taxon>Rhizobium/Agrobacterium group</taxon>
        <taxon>Rhizobium</taxon>
    </lineage>
</organism>
<reference evidence="1 2" key="1">
    <citation type="submission" date="2015-03" db="EMBL/GenBank/DDBJ databases">
        <title>Draft Genome Sequences of Agrobacterium nepotum Strain 39/7T (= CFBP 7436T = LMG 26435T) and Agrobacterium sp. Strain KFB 330 (= CFBP 8308 = LMG 28674).</title>
        <authorList>
            <person name="Kuzmanovic N."/>
            <person name="Pulawska J."/>
            <person name="Obradovic A."/>
        </authorList>
    </citation>
    <scope>NUCLEOTIDE SEQUENCE [LARGE SCALE GENOMIC DNA]</scope>
    <source>
        <strain evidence="1 2">39/7</strain>
    </source>
</reference>
<keyword evidence="2" id="KW-1185">Reference proteome</keyword>